<dbReference type="Pfam" id="PF11918">
    <property type="entry name" value="Peptidase_S41_N"/>
    <property type="match status" value="1"/>
</dbReference>
<accession>A0A1H7LSP6</accession>
<proteinExistence type="predicted"/>
<organism evidence="3 4">
    <name type="scientific">Olivibacter domesticus</name>
    <name type="common">Pseudosphingobacterium domesticum</name>
    <dbReference type="NCBI Taxonomy" id="407022"/>
    <lineage>
        <taxon>Bacteria</taxon>
        <taxon>Pseudomonadati</taxon>
        <taxon>Bacteroidota</taxon>
        <taxon>Sphingobacteriia</taxon>
        <taxon>Sphingobacteriales</taxon>
        <taxon>Sphingobacteriaceae</taxon>
        <taxon>Olivibacter</taxon>
    </lineage>
</organism>
<dbReference type="AlphaFoldDB" id="A0A1H7LSP6"/>
<feature type="signal peptide" evidence="1">
    <location>
        <begin position="1"/>
        <end position="25"/>
    </location>
</feature>
<dbReference type="OrthoDB" id="6397760at2"/>
<dbReference type="Pfam" id="PF03572">
    <property type="entry name" value="Peptidase_S41"/>
    <property type="match status" value="1"/>
</dbReference>
<gene>
    <name evidence="3" type="ORF">SAMN05661044_01760</name>
</gene>
<keyword evidence="4" id="KW-1185">Reference proteome</keyword>
<dbReference type="Gene3D" id="3.30.750.44">
    <property type="match status" value="1"/>
</dbReference>
<evidence type="ECO:0000256" key="1">
    <source>
        <dbReference type="SAM" id="SignalP"/>
    </source>
</evidence>
<reference evidence="4" key="1">
    <citation type="submission" date="2016-10" db="EMBL/GenBank/DDBJ databases">
        <authorList>
            <person name="Varghese N."/>
            <person name="Submissions S."/>
        </authorList>
    </citation>
    <scope>NUCLEOTIDE SEQUENCE [LARGE SCALE GENOMIC DNA]</scope>
    <source>
        <strain evidence="4">DSM 18733</strain>
    </source>
</reference>
<dbReference type="Proteomes" id="UP000199421">
    <property type="component" value="Unassembled WGS sequence"/>
</dbReference>
<dbReference type="GO" id="GO:0006508">
    <property type="term" value="P:proteolysis"/>
    <property type="evidence" value="ECO:0007669"/>
    <property type="project" value="InterPro"/>
</dbReference>
<evidence type="ECO:0000259" key="2">
    <source>
        <dbReference type="SMART" id="SM00245"/>
    </source>
</evidence>
<dbReference type="EMBL" id="FOAF01000001">
    <property type="protein sequence ID" value="SEL01983.1"/>
    <property type="molecule type" value="Genomic_DNA"/>
</dbReference>
<name>A0A1H7LSP6_OLID1</name>
<dbReference type="STRING" id="407022.SAMN05661044_01760"/>
<dbReference type="CDD" id="cd07563">
    <property type="entry name" value="Peptidase_S41_IRBP"/>
    <property type="match status" value="1"/>
</dbReference>
<dbReference type="SUPFAM" id="SSF52096">
    <property type="entry name" value="ClpP/crotonase"/>
    <property type="match status" value="1"/>
</dbReference>
<evidence type="ECO:0000313" key="3">
    <source>
        <dbReference type="EMBL" id="SEL01983.1"/>
    </source>
</evidence>
<dbReference type="InterPro" id="IPR029045">
    <property type="entry name" value="ClpP/crotonase-like_dom_sf"/>
</dbReference>
<evidence type="ECO:0000313" key="4">
    <source>
        <dbReference type="Proteomes" id="UP000199421"/>
    </source>
</evidence>
<feature type="chain" id="PRO_5011628423" evidence="1">
    <location>
        <begin position="26"/>
        <end position="333"/>
    </location>
</feature>
<dbReference type="Gene3D" id="3.90.226.10">
    <property type="entry name" value="2-enoyl-CoA Hydratase, Chain A, domain 1"/>
    <property type="match status" value="1"/>
</dbReference>
<keyword evidence="1" id="KW-0732">Signal</keyword>
<dbReference type="SMART" id="SM00245">
    <property type="entry name" value="TSPc"/>
    <property type="match status" value="1"/>
</dbReference>
<dbReference type="InterPro" id="IPR005151">
    <property type="entry name" value="Tail-specific_protease"/>
</dbReference>
<sequence length="333" mass="37327">MNLSYLKLTPALLIVFLVCSFSIKAQELNDIDTHDIVQKLAAKLTEVYPFPEIAEQYKKTLLKKEVKGQYKNLSEDSLAVKLTHDLREIHKDVHLRVMRNEDTYRRLTTPEKRRSEDNVELARMKKQNYGFKSVEINGETSTAYINIPGPFWGNQEAFEMAAAAMNMAAYSKYVILDIRHNPGGTGHMGRFIASYFYEAGNEKFYLNGFYKDRKMDEQEWTYSYVPGRRNPDAKVYILVGPGTGSASEGLAYAMQKLGRATIVGDTTAGAGIAGTFVPLKSNLIAFVPFKMVIGPNSNEGWEGIGVIPDVQTGKGDALEATRKLIEKDRVEGK</sequence>
<dbReference type="PANTHER" id="PTHR11261">
    <property type="entry name" value="INTERPHOTORECEPTOR RETINOID-BINDING PROTEIN"/>
    <property type="match status" value="1"/>
</dbReference>
<dbReference type="RefSeq" id="WP_093322200.1">
    <property type="nucleotide sequence ID" value="NZ_FOAF01000001.1"/>
</dbReference>
<dbReference type="GO" id="GO:0008236">
    <property type="term" value="F:serine-type peptidase activity"/>
    <property type="evidence" value="ECO:0007669"/>
    <property type="project" value="InterPro"/>
</dbReference>
<dbReference type="PANTHER" id="PTHR11261:SF3">
    <property type="entry name" value="RETINOL-BINDING PROTEIN 3"/>
    <property type="match status" value="1"/>
</dbReference>
<feature type="domain" description="Tail specific protease" evidence="2">
    <location>
        <begin position="117"/>
        <end position="313"/>
    </location>
</feature>
<protein>
    <submittedName>
        <fullName evidence="3">N-terminal domain of Peptidase_S41</fullName>
    </submittedName>
</protein>